<organism evidence="3 4">
    <name type="scientific">Dactylonectria estremocensis</name>
    <dbReference type="NCBI Taxonomy" id="1079267"/>
    <lineage>
        <taxon>Eukaryota</taxon>
        <taxon>Fungi</taxon>
        <taxon>Dikarya</taxon>
        <taxon>Ascomycota</taxon>
        <taxon>Pezizomycotina</taxon>
        <taxon>Sordariomycetes</taxon>
        <taxon>Hypocreomycetidae</taxon>
        <taxon>Hypocreales</taxon>
        <taxon>Nectriaceae</taxon>
        <taxon>Dactylonectria</taxon>
    </lineage>
</organism>
<evidence type="ECO:0000313" key="4">
    <source>
        <dbReference type="Proteomes" id="UP000717696"/>
    </source>
</evidence>
<dbReference type="Pfam" id="PF02668">
    <property type="entry name" value="TauD"/>
    <property type="match status" value="1"/>
</dbReference>
<reference evidence="3" key="1">
    <citation type="journal article" date="2021" name="Nat. Commun.">
        <title>Genetic determinants of endophytism in the Arabidopsis root mycobiome.</title>
        <authorList>
            <person name="Mesny F."/>
            <person name="Miyauchi S."/>
            <person name="Thiergart T."/>
            <person name="Pickel B."/>
            <person name="Atanasova L."/>
            <person name="Karlsson M."/>
            <person name="Huettel B."/>
            <person name="Barry K.W."/>
            <person name="Haridas S."/>
            <person name="Chen C."/>
            <person name="Bauer D."/>
            <person name="Andreopoulos W."/>
            <person name="Pangilinan J."/>
            <person name="LaButti K."/>
            <person name="Riley R."/>
            <person name="Lipzen A."/>
            <person name="Clum A."/>
            <person name="Drula E."/>
            <person name="Henrissat B."/>
            <person name="Kohler A."/>
            <person name="Grigoriev I.V."/>
            <person name="Martin F.M."/>
            <person name="Hacquard S."/>
        </authorList>
    </citation>
    <scope>NUCLEOTIDE SEQUENCE</scope>
    <source>
        <strain evidence="3">MPI-CAGE-AT-0021</strain>
    </source>
</reference>
<dbReference type="EMBL" id="JAGMUU010000005">
    <property type="protein sequence ID" value="KAH7152140.1"/>
    <property type="molecule type" value="Genomic_DNA"/>
</dbReference>
<evidence type="ECO:0000259" key="2">
    <source>
        <dbReference type="Pfam" id="PF02668"/>
    </source>
</evidence>
<evidence type="ECO:0000313" key="3">
    <source>
        <dbReference type="EMBL" id="KAH7152140.1"/>
    </source>
</evidence>
<protein>
    <recommendedName>
        <fullName evidence="2">TauD/TfdA-like domain-containing protein</fullName>
    </recommendedName>
</protein>
<dbReference type="SUPFAM" id="SSF51197">
    <property type="entry name" value="Clavaminate synthase-like"/>
    <property type="match status" value="1"/>
</dbReference>
<feature type="domain" description="TauD/TfdA-like" evidence="2">
    <location>
        <begin position="204"/>
        <end position="303"/>
    </location>
</feature>
<sequence length="355" mass="40324">MALAQVAPATDSFATAAENVVPQDYYSHGIRAHFLIDAQRAPSVAVVTSEEPYADIGYDVNEEAFQRRSKVHFATWGVPKTVPVGWPMEVSDLLVWTKGDFNADDDDNDPYVYRLTDTDKAEIRAALEVFKGHGIDGSEVSCETFLLPNLSSRLRLVCTDVYEGRRFAIVRGLDPEEYPVQDLTIVCLGVSSYVCERWWNFGRNPGYFTRPLLFHHGSKIIASFSQRLLLGHKPFDSRTPGIPGLTEAQAEALDALHFTARKHEIKPRMMPGDLRFINNMAIVHRREAFENGTTNSRHLVLLWHHKELMCWKLPLPLPLRIAWARVFYNDEREEHWDIVTPMKGGKILRIAGGCY</sequence>
<dbReference type="GO" id="GO:0016491">
    <property type="term" value="F:oxidoreductase activity"/>
    <property type="evidence" value="ECO:0007669"/>
    <property type="project" value="UniProtKB-KW"/>
</dbReference>
<proteinExistence type="predicted"/>
<keyword evidence="4" id="KW-1185">Reference proteome</keyword>
<accession>A0A9P9JA71</accession>
<gene>
    <name evidence="3" type="ORF">B0J13DRAFT_605200</name>
</gene>
<evidence type="ECO:0000256" key="1">
    <source>
        <dbReference type="ARBA" id="ARBA00023002"/>
    </source>
</evidence>
<name>A0A9P9JA71_9HYPO</name>
<dbReference type="Gene3D" id="3.60.130.10">
    <property type="entry name" value="Clavaminate synthase-like"/>
    <property type="match status" value="1"/>
</dbReference>
<comment type="caution">
    <text evidence="3">The sequence shown here is derived from an EMBL/GenBank/DDBJ whole genome shotgun (WGS) entry which is preliminary data.</text>
</comment>
<dbReference type="InterPro" id="IPR042098">
    <property type="entry name" value="TauD-like_sf"/>
</dbReference>
<dbReference type="OrthoDB" id="5098817at2759"/>
<dbReference type="InterPro" id="IPR003819">
    <property type="entry name" value="TauD/TfdA-like"/>
</dbReference>
<dbReference type="Proteomes" id="UP000717696">
    <property type="component" value="Unassembled WGS sequence"/>
</dbReference>
<dbReference type="AlphaFoldDB" id="A0A9P9JA71"/>
<keyword evidence="1" id="KW-0560">Oxidoreductase</keyword>